<dbReference type="InterPro" id="IPR015940">
    <property type="entry name" value="UBA"/>
</dbReference>
<name>A0A2P7ZQ79_9PEZI</name>
<dbReference type="InterPro" id="IPR017853">
    <property type="entry name" value="GH"/>
</dbReference>
<organism evidence="3 4">
    <name type="scientific">Elsinoe australis</name>
    <dbReference type="NCBI Taxonomy" id="40998"/>
    <lineage>
        <taxon>Eukaryota</taxon>
        <taxon>Fungi</taxon>
        <taxon>Dikarya</taxon>
        <taxon>Ascomycota</taxon>
        <taxon>Pezizomycotina</taxon>
        <taxon>Dothideomycetes</taxon>
        <taxon>Dothideomycetidae</taxon>
        <taxon>Myriangiales</taxon>
        <taxon>Elsinoaceae</taxon>
        <taxon>Elsinoe</taxon>
    </lineage>
</organism>
<dbReference type="PROSITE" id="PS51910">
    <property type="entry name" value="GH18_2"/>
    <property type="match status" value="1"/>
</dbReference>
<dbReference type="InterPro" id="IPR050542">
    <property type="entry name" value="Glycosyl_Hydrlase18_Chitinase"/>
</dbReference>
<dbReference type="GO" id="GO:0005975">
    <property type="term" value="P:carbohydrate metabolic process"/>
    <property type="evidence" value="ECO:0007669"/>
    <property type="project" value="InterPro"/>
</dbReference>
<evidence type="ECO:0000313" key="4">
    <source>
        <dbReference type="Proteomes" id="UP000243723"/>
    </source>
</evidence>
<dbReference type="GO" id="GO:0004568">
    <property type="term" value="F:chitinase activity"/>
    <property type="evidence" value="ECO:0007669"/>
    <property type="project" value="TreeGrafter"/>
</dbReference>
<evidence type="ECO:0000259" key="2">
    <source>
        <dbReference type="PROSITE" id="PS51910"/>
    </source>
</evidence>
<reference evidence="3 4" key="1">
    <citation type="submission" date="2017-05" db="EMBL/GenBank/DDBJ databases">
        <title>Draft genome sequence of Elsinoe australis.</title>
        <authorList>
            <person name="Cheng Q."/>
        </authorList>
    </citation>
    <scope>NUCLEOTIDE SEQUENCE [LARGE SCALE GENOMIC DNA]</scope>
    <source>
        <strain evidence="3 4">NL1</strain>
    </source>
</reference>
<evidence type="ECO:0000259" key="1">
    <source>
        <dbReference type="PROSITE" id="PS50030"/>
    </source>
</evidence>
<dbReference type="GO" id="GO:0005576">
    <property type="term" value="C:extracellular region"/>
    <property type="evidence" value="ECO:0007669"/>
    <property type="project" value="TreeGrafter"/>
</dbReference>
<dbReference type="AlphaFoldDB" id="A0A2P7ZQ79"/>
<dbReference type="STRING" id="40998.A0A2P7ZQ79"/>
<evidence type="ECO:0000313" key="3">
    <source>
        <dbReference type="EMBL" id="PSK50370.1"/>
    </source>
</evidence>
<dbReference type="SUPFAM" id="SSF46934">
    <property type="entry name" value="UBA-like"/>
    <property type="match status" value="1"/>
</dbReference>
<dbReference type="Gene3D" id="3.20.20.80">
    <property type="entry name" value="Glycosidases"/>
    <property type="match status" value="1"/>
</dbReference>
<feature type="domain" description="GH18" evidence="2">
    <location>
        <begin position="14"/>
        <end position="302"/>
    </location>
</feature>
<dbReference type="Gene3D" id="1.10.8.10">
    <property type="entry name" value="DNA helicase RuvA subunit, C-terminal domain"/>
    <property type="match status" value="1"/>
</dbReference>
<dbReference type="OrthoDB" id="3012298at2759"/>
<dbReference type="CDD" id="cd14309">
    <property type="entry name" value="UBA_scDdi1_like"/>
    <property type="match status" value="1"/>
</dbReference>
<dbReference type="Pfam" id="PF00627">
    <property type="entry name" value="UBA"/>
    <property type="match status" value="1"/>
</dbReference>
<keyword evidence="4" id="KW-1185">Reference proteome</keyword>
<feature type="domain" description="UBA" evidence="1">
    <location>
        <begin position="324"/>
        <end position="364"/>
    </location>
</feature>
<dbReference type="SUPFAM" id="SSF51445">
    <property type="entry name" value="(Trans)glycosidases"/>
    <property type="match status" value="1"/>
</dbReference>
<dbReference type="SMART" id="SM00165">
    <property type="entry name" value="UBA"/>
    <property type="match status" value="1"/>
</dbReference>
<accession>A0A2P7ZQ79</accession>
<proteinExistence type="predicted"/>
<comment type="caution">
    <text evidence="3">The sequence shown here is derived from an EMBL/GenBank/DDBJ whole genome shotgun (WGS) entry which is preliminary data.</text>
</comment>
<dbReference type="Proteomes" id="UP000243723">
    <property type="component" value="Unassembled WGS sequence"/>
</dbReference>
<dbReference type="PANTHER" id="PTHR45708">
    <property type="entry name" value="ENDOCHITINASE"/>
    <property type="match status" value="1"/>
</dbReference>
<dbReference type="InterPro" id="IPR009060">
    <property type="entry name" value="UBA-like_sf"/>
</dbReference>
<gene>
    <name evidence="3" type="ORF">B9Z65_314</name>
</gene>
<dbReference type="Pfam" id="PF00704">
    <property type="entry name" value="Glyco_hydro_18"/>
    <property type="match status" value="1"/>
</dbReference>
<dbReference type="PROSITE" id="PS50030">
    <property type="entry name" value="UBA"/>
    <property type="match status" value="1"/>
</dbReference>
<protein>
    <submittedName>
        <fullName evidence="3">Uncharacterized protein</fullName>
    </submittedName>
</protein>
<dbReference type="EMBL" id="NHZQ01000138">
    <property type="protein sequence ID" value="PSK50370.1"/>
    <property type="molecule type" value="Genomic_DNA"/>
</dbReference>
<dbReference type="InterPro" id="IPR001223">
    <property type="entry name" value="Glyco_hydro18_cat"/>
</dbReference>
<sequence>MAEIAPRPSEPHTPRLVVYHQTHHTGPQGEQTPVSILPLLSQNTGVTHIIIAAVHLNDGNNLTLNDDPPMSPKFNQLWDEVAIAQASGIKVLAMLGGAAKGSYERLSGSEESFNSYYTQLHTFLTTHSLSGIDLDIEEETPLPCVLRLIDRLRATLPASFLITLAPVLPALIPNQPHLSGFSYFDLERFRGRQIDWYNVQLYCGWGDAGSPEHYLWMVRSGWDPRRCVMGCISNPENGSGFVEMERLGAVVGALRQAVWGWGGTAGEAFGGVACWEYFNAKPGGRERPWEWAGAVGGMLSVEVEGRGGGMVGGAGAGLAQAQHPFPAESVKTLTELGFSHVQAVTALNRTGGNVEYAAGLLFEG</sequence>
<dbReference type="PANTHER" id="PTHR45708:SF60">
    <property type="entry name" value="III CHITINASE, PUTATIVE (AFU_ORTHOLOGUE AFUA_5G03850)-RELATED"/>
    <property type="match status" value="1"/>
</dbReference>